<dbReference type="Gramene" id="KQL22728">
    <property type="protein sequence ID" value="KQL22728"/>
    <property type="gene ID" value="SETIT_031769mg"/>
</dbReference>
<dbReference type="EMBL" id="AGNK02000709">
    <property type="status" value="NOT_ANNOTATED_CDS"/>
    <property type="molecule type" value="Genomic_DNA"/>
</dbReference>
<reference evidence="2" key="1">
    <citation type="journal article" date="2012" name="Nat. Biotechnol.">
        <title>Reference genome sequence of the model plant Setaria.</title>
        <authorList>
            <person name="Bennetzen J.L."/>
            <person name="Schmutz J."/>
            <person name="Wang H."/>
            <person name="Percifield R."/>
            <person name="Hawkins J."/>
            <person name="Pontaroli A.C."/>
            <person name="Estep M."/>
            <person name="Feng L."/>
            <person name="Vaughn J.N."/>
            <person name="Grimwood J."/>
            <person name="Jenkins J."/>
            <person name="Barry K."/>
            <person name="Lindquist E."/>
            <person name="Hellsten U."/>
            <person name="Deshpande S."/>
            <person name="Wang X."/>
            <person name="Wu X."/>
            <person name="Mitros T."/>
            <person name="Triplett J."/>
            <person name="Yang X."/>
            <person name="Ye C.Y."/>
            <person name="Mauro-Herrera M."/>
            <person name="Wang L."/>
            <person name="Li P."/>
            <person name="Sharma M."/>
            <person name="Sharma R."/>
            <person name="Ronald P.C."/>
            <person name="Panaud O."/>
            <person name="Kellogg E.A."/>
            <person name="Brutnell T.P."/>
            <person name="Doust A.N."/>
            <person name="Tuskan G.A."/>
            <person name="Rokhsar D."/>
            <person name="Devos K.M."/>
        </authorList>
    </citation>
    <scope>NUCLEOTIDE SEQUENCE [LARGE SCALE GENOMIC DNA]</scope>
    <source>
        <strain evidence="2">cv. Yugu1</strain>
    </source>
</reference>
<proteinExistence type="predicted"/>
<reference evidence="1" key="2">
    <citation type="submission" date="2018-08" db="UniProtKB">
        <authorList>
            <consortium name="EnsemblPlants"/>
        </authorList>
    </citation>
    <scope>IDENTIFICATION</scope>
    <source>
        <strain evidence="1">Yugu1</strain>
    </source>
</reference>
<dbReference type="Proteomes" id="UP000004995">
    <property type="component" value="Unassembled WGS sequence"/>
</dbReference>
<dbReference type="HOGENOM" id="CLU_2817283_0_0_1"/>
<dbReference type="EnsemblPlants" id="KQL22728">
    <property type="protein sequence ID" value="KQL22728"/>
    <property type="gene ID" value="SETIT_031769mg"/>
</dbReference>
<protein>
    <submittedName>
        <fullName evidence="1">Uncharacterized protein</fullName>
    </submittedName>
</protein>
<keyword evidence="2" id="KW-1185">Reference proteome</keyword>
<accession>K3ZYT7</accession>
<dbReference type="InParanoid" id="K3ZYT7"/>
<evidence type="ECO:0000313" key="2">
    <source>
        <dbReference type="Proteomes" id="UP000004995"/>
    </source>
</evidence>
<evidence type="ECO:0000313" key="1">
    <source>
        <dbReference type="EnsemblPlants" id="KQL22728"/>
    </source>
</evidence>
<dbReference type="AlphaFoldDB" id="K3ZYT7"/>
<sequence length="67" mass="7777">MLDFIGDASNKKDRFSNIKGCIYGSNKAVDENVSWVIYFNHLVDKIVRIKLLYIRAWILPFATKLIT</sequence>
<name>K3ZYT7_SETIT</name>
<organism evidence="1 2">
    <name type="scientific">Setaria italica</name>
    <name type="common">Foxtail millet</name>
    <name type="synonym">Panicum italicum</name>
    <dbReference type="NCBI Taxonomy" id="4555"/>
    <lineage>
        <taxon>Eukaryota</taxon>
        <taxon>Viridiplantae</taxon>
        <taxon>Streptophyta</taxon>
        <taxon>Embryophyta</taxon>
        <taxon>Tracheophyta</taxon>
        <taxon>Spermatophyta</taxon>
        <taxon>Magnoliopsida</taxon>
        <taxon>Liliopsida</taxon>
        <taxon>Poales</taxon>
        <taxon>Poaceae</taxon>
        <taxon>PACMAD clade</taxon>
        <taxon>Panicoideae</taxon>
        <taxon>Panicodae</taxon>
        <taxon>Paniceae</taxon>
        <taxon>Cenchrinae</taxon>
        <taxon>Setaria</taxon>
    </lineage>
</organism>